<sequence>MENGFSSKATLSHSNHSRNIYSVLPQHKYASKKKKKKAKKNSRNQLISNIITIMINDVEPFARQKLDTFLSERMRPTITEVEKAGWVCLIDNFDIDRLLGQISIRFM</sequence>
<reference evidence="2" key="1">
    <citation type="submission" date="2021-06" db="EMBL/GenBank/DDBJ databases">
        <title>Parelaphostrongylus tenuis whole genome reference sequence.</title>
        <authorList>
            <person name="Garwood T.J."/>
            <person name="Larsen P.A."/>
            <person name="Fountain-Jones N.M."/>
            <person name="Garbe J.R."/>
            <person name="Macchietto M.G."/>
            <person name="Kania S.A."/>
            <person name="Gerhold R.W."/>
            <person name="Richards J.E."/>
            <person name="Wolf T.M."/>
        </authorList>
    </citation>
    <scope>NUCLEOTIDE SEQUENCE</scope>
    <source>
        <strain evidence="2">MNPRO001-30</strain>
        <tissue evidence="2">Meninges</tissue>
    </source>
</reference>
<evidence type="ECO:0000256" key="1">
    <source>
        <dbReference type="SAM" id="MobiDB-lite"/>
    </source>
</evidence>
<dbReference type="Proteomes" id="UP001196413">
    <property type="component" value="Unassembled WGS sequence"/>
</dbReference>
<accession>A0AAD5MH47</accession>
<evidence type="ECO:0000313" key="2">
    <source>
        <dbReference type="EMBL" id="KAJ1347551.1"/>
    </source>
</evidence>
<proteinExistence type="predicted"/>
<keyword evidence="3" id="KW-1185">Reference proteome</keyword>
<dbReference type="EMBL" id="JAHQIW010000331">
    <property type="protein sequence ID" value="KAJ1347551.1"/>
    <property type="molecule type" value="Genomic_DNA"/>
</dbReference>
<gene>
    <name evidence="2" type="ORF">KIN20_002636</name>
</gene>
<protein>
    <submittedName>
        <fullName evidence="2">Uncharacterized protein</fullName>
    </submittedName>
</protein>
<organism evidence="2 3">
    <name type="scientific">Parelaphostrongylus tenuis</name>
    <name type="common">Meningeal worm</name>
    <dbReference type="NCBI Taxonomy" id="148309"/>
    <lineage>
        <taxon>Eukaryota</taxon>
        <taxon>Metazoa</taxon>
        <taxon>Ecdysozoa</taxon>
        <taxon>Nematoda</taxon>
        <taxon>Chromadorea</taxon>
        <taxon>Rhabditida</taxon>
        <taxon>Rhabditina</taxon>
        <taxon>Rhabditomorpha</taxon>
        <taxon>Strongyloidea</taxon>
        <taxon>Metastrongylidae</taxon>
        <taxon>Parelaphostrongylus</taxon>
    </lineage>
</organism>
<name>A0AAD5MH47_PARTN</name>
<feature type="region of interest" description="Disordered" evidence="1">
    <location>
        <begin position="1"/>
        <end position="20"/>
    </location>
</feature>
<dbReference type="AlphaFoldDB" id="A0AAD5MH47"/>
<comment type="caution">
    <text evidence="2">The sequence shown here is derived from an EMBL/GenBank/DDBJ whole genome shotgun (WGS) entry which is preliminary data.</text>
</comment>
<evidence type="ECO:0000313" key="3">
    <source>
        <dbReference type="Proteomes" id="UP001196413"/>
    </source>
</evidence>